<evidence type="ECO:0000313" key="2">
    <source>
        <dbReference type="EMBL" id="KAK5278412.1"/>
    </source>
</evidence>
<evidence type="ECO:0000313" key="3">
    <source>
        <dbReference type="Proteomes" id="UP001357485"/>
    </source>
</evidence>
<feature type="non-terminal residue" evidence="2">
    <location>
        <position position="79"/>
    </location>
</feature>
<comment type="caution">
    <text evidence="2">The sequence shown here is derived from an EMBL/GenBank/DDBJ whole genome shotgun (WGS) entry which is preliminary data.</text>
</comment>
<proteinExistence type="predicted"/>
<accession>A0ABR0M3A5</accession>
<dbReference type="Proteomes" id="UP001357485">
    <property type="component" value="Unassembled WGS sequence"/>
</dbReference>
<feature type="non-terminal residue" evidence="2">
    <location>
        <position position="1"/>
    </location>
</feature>
<name>A0ABR0M3A5_9PEZI</name>
<gene>
    <name evidence="2" type="ORF">LTR16_008644</name>
</gene>
<protein>
    <submittedName>
        <fullName evidence="2">Uncharacterized protein</fullName>
    </submittedName>
</protein>
<feature type="region of interest" description="Disordered" evidence="1">
    <location>
        <begin position="37"/>
        <end position="79"/>
    </location>
</feature>
<sequence>CAAGRYKRRQAGCLWRRDAANFQACINAGALLRTTGVAEAEEEEEERWPRQLSRPLPRSRVDDAETSGLRNQGGYAAVS</sequence>
<evidence type="ECO:0000256" key="1">
    <source>
        <dbReference type="SAM" id="MobiDB-lite"/>
    </source>
</evidence>
<organism evidence="2 3">
    <name type="scientific">Cryomyces antarcticus</name>
    <dbReference type="NCBI Taxonomy" id="329879"/>
    <lineage>
        <taxon>Eukaryota</taxon>
        <taxon>Fungi</taxon>
        <taxon>Dikarya</taxon>
        <taxon>Ascomycota</taxon>
        <taxon>Pezizomycotina</taxon>
        <taxon>Dothideomycetes</taxon>
        <taxon>Dothideomycetes incertae sedis</taxon>
        <taxon>Cryomyces</taxon>
    </lineage>
</organism>
<keyword evidence="3" id="KW-1185">Reference proteome</keyword>
<reference evidence="2 3" key="1">
    <citation type="submission" date="2023-08" db="EMBL/GenBank/DDBJ databases">
        <title>Black Yeasts Isolated from many extreme environments.</title>
        <authorList>
            <person name="Coleine C."/>
            <person name="Stajich J.E."/>
            <person name="Selbmann L."/>
        </authorList>
    </citation>
    <scope>NUCLEOTIDE SEQUENCE [LARGE SCALE GENOMIC DNA]</scope>
    <source>
        <strain evidence="2 3">CCFEE 536</strain>
    </source>
</reference>
<dbReference type="EMBL" id="JAVRRA010002098">
    <property type="protein sequence ID" value="KAK5278412.1"/>
    <property type="molecule type" value="Genomic_DNA"/>
</dbReference>